<evidence type="ECO:0000313" key="1">
    <source>
        <dbReference type="EMBL" id="HIS73459.1"/>
    </source>
</evidence>
<dbReference type="AlphaFoldDB" id="A0A9D1FGU8"/>
<reference evidence="1" key="2">
    <citation type="journal article" date="2021" name="PeerJ">
        <title>Extensive microbial diversity within the chicken gut microbiome revealed by metagenomics and culture.</title>
        <authorList>
            <person name="Gilroy R."/>
            <person name="Ravi A."/>
            <person name="Getino M."/>
            <person name="Pursley I."/>
            <person name="Horton D.L."/>
            <person name="Alikhan N.F."/>
            <person name="Baker D."/>
            <person name="Gharbi K."/>
            <person name="Hall N."/>
            <person name="Watson M."/>
            <person name="Adriaenssens E.M."/>
            <person name="Foster-Nyarko E."/>
            <person name="Jarju S."/>
            <person name="Secka A."/>
            <person name="Antonio M."/>
            <person name="Oren A."/>
            <person name="Chaudhuri R.R."/>
            <person name="La Ragione R."/>
            <person name="Hildebrand F."/>
            <person name="Pallen M.J."/>
        </authorList>
    </citation>
    <scope>NUCLEOTIDE SEQUENCE</scope>
    <source>
        <strain evidence="1">CHK152-2871</strain>
    </source>
</reference>
<evidence type="ECO:0000313" key="2">
    <source>
        <dbReference type="Proteomes" id="UP000886865"/>
    </source>
</evidence>
<comment type="caution">
    <text evidence="1">The sequence shown here is derived from an EMBL/GenBank/DDBJ whole genome shotgun (WGS) entry which is preliminary data.</text>
</comment>
<dbReference type="EMBL" id="DVJQ01000002">
    <property type="protein sequence ID" value="HIS73459.1"/>
    <property type="molecule type" value="Genomic_DNA"/>
</dbReference>
<gene>
    <name evidence="1" type="ORF">IAA86_00375</name>
</gene>
<dbReference type="Proteomes" id="UP000886865">
    <property type="component" value="Unassembled WGS sequence"/>
</dbReference>
<proteinExistence type="predicted"/>
<organism evidence="1 2">
    <name type="scientific">Candidatus Galligastranaerophilus intestinavium</name>
    <dbReference type="NCBI Taxonomy" id="2840836"/>
    <lineage>
        <taxon>Bacteria</taxon>
        <taxon>Candidatus Galligastranaerophilus</taxon>
    </lineage>
</organism>
<name>A0A9D1FGU8_9BACT</name>
<protein>
    <submittedName>
        <fullName evidence="1">Uncharacterized protein</fullName>
    </submittedName>
</protein>
<reference evidence="1" key="1">
    <citation type="submission" date="2020-10" db="EMBL/GenBank/DDBJ databases">
        <authorList>
            <person name="Gilroy R."/>
        </authorList>
    </citation>
    <scope>NUCLEOTIDE SEQUENCE</scope>
    <source>
        <strain evidence="1">CHK152-2871</strain>
    </source>
</reference>
<sequence>MSVQQVNPFSIFKTSYNTVKSQKTQASQVKTAKTESNINNKKLLKTTTRLTFTLLALALGYYILKPAGGNKEVNNIVNSAKKHIKKITQESQGTFNEIVKTFNEESSTIPSYALFKVTLAQDGNMQRKLIRIKDQNIMEEYSQNGKLLKRTIFKKNKVLIQKDYSALENGEQKWDEVLTFIDGKLSVFEKGYKKLANGTEQWDKITFFEDGKPSLYALGAEIFQDSYKYATTINFKNGKPAFCMQDIIKLQNGETKYAEKFVPLGKGWFKA</sequence>
<accession>A0A9D1FGU8</accession>